<keyword evidence="1" id="KW-0812">Transmembrane</keyword>
<keyword evidence="1" id="KW-1133">Transmembrane helix</keyword>
<dbReference type="InterPro" id="IPR003709">
    <property type="entry name" value="VanY-like_core_dom"/>
</dbReference>
<keyword evidence="3" id="KW-0121">Carboxypeptidase</keyword>
<dbReference type="InterPro" id="IPR058193">
    <property type="entry name" value="VanY/YodJ_core_dom"/>
</dbReference>
<accession>A0ABX5SLC9</accession>
<gene>
    <name evidence="3" type="ORF">EW139_08595</name>
</gene>
<evidence type="ECO:0000259" key="2">
    <source>
        <dbReference type="Pfam" id="PF02557"/>
    </source>
</evidence>
<feature type="transmembrane region" description="Helical" evidence="1">
    <location>
        <begin position="7"/>
        <end position="26"/>
    </location>
</feature>
<dbReference type="Proteomes" id="UP000295756">
    <property type="component" value="Chromosome"/>
</dbReference>
<dbReference type="SUPFAM" id="SSF55166">
    <property type="entry name" value="Hedgehog/DD-peptidase"/>
    <property type="match status" value="1"/>
</dbReference>
<evidence type="ECO:0000313" key="3">
    <source>
        <dbReference type="EMBL" id="QBR48182.1"/>
    </source>
</evidence>
<keyword evidence="3" id="KW-0378">Hydrolase</keyword>
<reference evidence="3 4" key="1">
    <citation type="submission" date="2019-03" db="EMBL/GenBank/DDBJ databases">
        <title>Complete Genome Sequence of Leuconostoc kimchii strain NKJ218 Isolated from Homemade Kimchi.</title>
        <authorList>
            <person name="Jung J.Y."/>
            <person name="Jin H.M."/>
            <person name="Jung J.-W."/>
            <person name="Lee S.-Y."/>
            <person name="Ryu B.-G."/>
            <person name="Han S.-S."/>
            <person name="Kang H.K."/>
            <person name="Choi H.W."/>
            <person name="Chung E.J."/>
            <person name="Choi K.-M."/>
        </authorList>
    </citation>
    <scope>NUCLEOTIDE SEQUENCE [LARGE SCALE GENOMIC DNA]</scope>
    <source>
        <strain evidence="3 4">NKJ218</strain>
    </source>
</reference>
<sequence length="253" mass="28328">MTKGQKTIGAFILIGVIGAVIVYLPMHKHQQSKVQQSVRQSQVARASDKLPKGVRASDWQLLLVNKQHIHQNEINFKKVTVDTKQLDQRIEQPLADFRAGSKQAGYTTTLVSAYRSVAYQTQIYNQSIAQHEADGLSQSEATKLTQSVIQTPGSSEHQTGLAVDLAGSDAVAKYPMLMAQMDEFASQKWLIQHAPDYGFVLRYMNDKKSVAQTGIDYESWHFRYVGVANAKYMTKHHLTLEAYVDELTKSGKI</sequence>
<proteinExistence type="predicted"/>
<name>A0ABX5SLC9_9LACO</name>
<evidence type="ECO:0000256" key="1">
    <source>
        <dbReference type="SAM" id="Phobius"/>
    </source>
</evidence>
<evidence type="ECO:0000313" key="4">
    <source>
        <dbReference type="Proteomes" id="UP000295756"/>
    </source>
</evidence>
<dbReference type="InterPro" id="IPR052179">
    <property type="entry name" value="DD-CPase-like"/>
</dbReference>
<dbReference type="InterPro" id="IPR009045">
    <property type="entry name" value="Zn_M74/Hedgehog-like"/>
</dbReference>
<dbReference type="CDD" id="cd14852">
    <property type="entry name" value="LD-carboxypeptidase"/>
    <property type="match status" value="1"/>
</dbReference>
<organism evidence="3 4">
    <name type="scientific">Leuconostoc kimchii</name>
    <dbReference type="NCBI Taxonomy" id="136609"/>
    <lineage>
        <taxon>Bacteria</taxon>
        <taxon>Bacillati</taxon>
        <taxon>Bacillota</taxon>
        <taxon>Bacilli</taxon>
        <taxon>Lactobacillales</taxon>
        <taxon>Lactobacillaceae</taxon>
        <taxon>Leuconostoc</taxon>
    </lineage>
</organism>
<dbReference type="RefSeq" id="WP_013103523.1">
    <property type="nucleotide sequence ID" value="NZ_CP037939.1"/>
</dbReference>
<dbReference type="GO" id="GO:0004180">
    <property type="term" value="F:carboxypeptidase activity"/>
    <property type="evidence" value="ECO:0007669"/>
    <property type="project" value="UniProtKB-KW"/>
</dbReference>
<feature type="domain" description="D-alanyl-D-alanine carboxypeptidase-like core" evidence="2">
    <location>
        <begin position="84"/>
        <end position="226"/>
    </location>
</feature>
<keyword evidence="3" id="KW-0645">Protease</keyword>
<dbReference type="Pfam" id="PF02557">
    <property type="entry name" value="VanY"/>
    <property type="match status" value="1"/>
</dbReference>
<keyword evidence="4" id="KW-1185">Reference proteome</keyword>
<dbReference type="PANTHER" id="PTHR34385:SF1">
    <property type="entry name" value="PEPTIDOGLYCAN L-ALANYL-D-GLUTAMATE ENDOPEPTIDASE CWLK"/>
    <property type="match status" value="1"/>
</dbReference>
<dbReference type="PANTHER" id="PTHR34385">
    <property type="entry name" value="D-ALANYL-D-ALANINE CARBOXYPEPTIDASE"/>
    <property type="match status" value="1"/>
</dbReference>
<dbReference type="Gene3D" id="3.30.1380.10">
    <property type="match status" value="1"/>
</dbReference>
<keyword evidence="1" id="KW-0472">Membrane</keyword>
<dbReference type="EMBL" id="CP037939">
    <property type="protein sequence ID" value="QBR48182.1"/>
    <property type="molecule type" value="Genomic_DNA"/>
</dbReference>
<protein>
    <submittedName>
        <fullName evidence="3">D-alanyl-D-alanine carboxypeptidase family protein</fullName>
    </submittedName>
</protein>